<dbReference type="PANTHER" id="PTHR30146">
    <property type="entry name" value="LACI-RELATED TRANSCRIPTIONAL REPRESSOR"/>
    <property type="match status" value="1"/>
</dbReference>
<dbReference type="PROSITE" id="PS50932">
    <property type="entry name" value="HTH_LACI_2"/>
    <property type="match status" value="1"/>
</dbReference>
<dbReference type="Pfam" id="PF00356">
    <property type="entry name" value="LacI"/>
    <property type="match status" value="1"/>
</dbReference>
<comment type="caution">
    <text evidence="5">The sequence shown here is derived from an EMBL/GenBank/DDBJ whole genome shotgun (WGS) entry which is preliminary data.</text>
</comment>
<dbReference type="InterPro" id="IPR046335">
    <property type="entry name" value="LacI/GalR-like_sensor"/>
</dbReference>
<dbReference type="Proteomes" id="UP001595692">
    <property type="component" value="Unassembled WGS sequence"/>
</dbReference>
<dbReference type="InterPro" id="IPR010982">
    <property type="entry name" value="Lambda_DNA-bd_dom_sf"/>
</dbReference>
<keyword evidence="6" id="KW-1185">Reference proteome</keyword>
<evidence type="ECO:0000256" key="1">
    <source>
        <dbReference type="ARBA" id="ARBA00023015"/>
    </source>
</evidence>
<dbReference type="Gene3D" id="3.40.50.2300">
    <property type="match status" value="2"/>
</dbReference>
<evidence type="ECO:0000256" key="2">
    <source>
        <dbReference type="ARBA" id="ARBA00023125"/>
    </source>
</evidence>
<organism evidence="5 6">
    <name type="scientific">Pseudaeromonas sharmana</name>
    <dbReference type="NCBI Taxonomy" id="328412"/>
    <lineage>
        <taxon>Bacteria</taxon>
        <taxon>Pseudomonadati</taxon>
        <taxon>Pseudomonadota</taxon>
        <taxon>Gammaproteobacteria</taxon>
        <taxon>Aeromonadales</taxon>
        <taxon>Aeromonadaceae</taxon>
        <taxon>Pseudaeromonas</taxon>
    </lineage>
</organism>
<reference evidence="6" key="1">
    <citation type="journal article" date="2019" name="Int. J. Syst. Evol. Microbiol.">
        <title>The Global Catalogue of Microorganisms (GCM) 10K type strain sequencing project: providing services to taxonomists for standard genome sequencing and annotation.</title>
        <authorList>
            <consortium name="The Broad Institute Genomics Platform"/>
            <consortium name="The Broad Institute Genome Sequencing Center for Infectious Disease"/>
            <person name="Wu L."/>
            <person name="Ma J."/>
        </authorList>
    </citation>
    <scope>NUCLEOTIDE SEQUENCE [LARGE SCALE GENOMIC DNA]</scope>
    <source>
        <strain evidence="6">CCUG 54939</strain>
    </source>
</reference>
<dbReference type="SMART" id="SM00354">
    <property type="entry name" value="HTH_LACI"/>
    <property type="match status" value="1"/>
</dbReference>
<dbReference type="InterPro" id="IPR028082">
    <property type="entry name" value="Peripla_BP_I"/>
</dbReference>
<evidence type="ECO:0000256" key="3">
    <source>
        <dbReference type="ARBA" id="ARBA00023163"/>
    </source>
</evidence>
<dbReference type="SUPFAM" id="SSF47413">
    <property type="entry name" value="lambda repressor-like DNA-binding domains"/>
    <property type="match status" value="1"/>
</dbReference>
<proteinExistence type="predicted"/>
<evidence type="ECO:0000313" key="5">
    <source>
        <dbReference type="EMBL" id="MFC3914969.1"/>
    </source>
</evidence>
<dbReference type="Gene3D" id="1.10.260.40">
    <property type="entry name" value="lambda repressor-like DNA-binding domains"/>
    <property type="match status" value="1"/>
</dbReference>
<gene>
    <name evidence="5" type="ORF">ACFOSS_16125</name>
</gene>
<dbReference type="CDD" id="cd01392">
    <property type="entry name" value="HTH_LacI"/>
    <property type="match status" value="1"/>
</dbReference>
<keyword evidence="1" id="KW-0805">Transcription regulation</keyword>
<keyword evidence="2 5" id="KW-0238">DNA-binding</keyword>
<protein>
    <submittedName>
        <fullName evidence="5">LacI family DNA-binding transcriptional regulator</fullName>
    </submittedName>
</protein>
<dbReference type="PANTHER" id="PTHR30146:SF109">
    <property type="entry name" value="HTH-TYPE TRANSCRIPTIONAL REGULATOR GALS"/>
    <property type="match status" value="1"/>
</dbReference>
<evidence type="ECO:0000313" key="6">
    <source>
        <dbReference type="Proteomes" id="UP001595692"/>
    </source>
</evidence>
<dbReference type="GO" id="GO:0003677">
    <property type="term" value="F:DNA binding"/>
    <property type="evidence" value="ECO:0007669"/>
    <property type="project" value="UniProtKB-KW"/>
</dbReference>
<dbReference type="EMBL" id="JBHSAF010000015">
    <property type="protein sequence ID" value="MFC3914969.1"/>
    <property type="molecule type" value="Genomic_DNA"/>
</dbReference>
<sequence>MAATIHDVARLAGVAISTVSKVMSDSPRISALTKNRVREAMQQLNYHPSRHARGLARNCTETLGVLMPLRRNSAFQNPYVFEILCGIERHCASQHYSVMLLDAEALASKPKAVQQLVAERKVDGVILHADLHAPQLIRQFTALALPFVVIGRQPGHHSWVDVDNVHAGEIATAHLLAQGYQHLQFIGNHLHDTISADRLQGFLRALESQHLQPCAPPLYAQAGHYAEGLGLWARLQQLPMRPDAIVVAGNPLAAGVMAAAQADGIRIGYELGIVSFDEYPYAEQTQPPLSVVDIDLFALGEQAAREWFLQWNKPTHCSQSLLLDQRLLVRASSSR</sequence>
<keyword evidence="3" id="KW-0804">Transcription</keyword>
<dbReference type="SUPFAM" id="SSF53822">
    <property type="entry name" value="Periplasmic binding protein-like I"/>
    <property type="match status" value="1"/>
</dbReference>
<dbReference type="Pfam" id="PF13377">
    <property type="entry name" value="Peripla_BP_3"/>
    <property type="match status" value="1"/>
</dbReference>
<dbReference type="RefSeq" id="WP_377154524.1">
    <property type="nucleotide sequence ID" value="NZ_JBHSAF010000015.1"/>
</dbReference>
<evidence type="ECO:0000259" key="4">
    <source>
        <dbReference type="PROSITE" id="PS50932"/>
    </source>
</evidence>
<accession>A0ABV8CSA2</accession>
<dbReference type="InterPro" id="IPR000843">
    <property type="entry name" value="HTH_LacI"/>
</dbReference>
<feature type="domain" description="HTH lacI-type" evidence="4">
    <location>
        <begin position="3"/>
        <end position="57"/>
    </location>
</feature>
<name>A0ABV8CSA2_9GAMM</name>